<dbReference type="KEGG" id="ppru:FDP22_21385"/>
<sequence>MTTRLGDIITFLQRAERLKDTLRSGHTAAGRPESTAEHSWRLCLLALLLAEDMPGVDRLRLLELCIVHDLGEAVSGDIPATEQRPGLNKAAQERADLEHLAAPLPADLRERLLALQDEYDAAATPEAVLAKGLDKIETVLQHATGANPPDFDYDFNLAYGQARTAAHPLLAALRALADRETEAAKARALTRGG</sequence>
<dbReference type="GO" id="GO:0002953">
    <property type="term" value="F:5'-deoxynucleotidase activity"/>
    <property type="evidence" value="ECO:0007669"/>
    <property type="project" value="UniProtKB-EC"/>
</dbReference>
<evidence type="ECO:0000256" key="4">
    <source>
        <dbReference type="ARBA" id="ARBA00011738"/>
    </source>
</evidence>
<dbReference type="OrthoDB" id="9796032at2"/>
<accession>A0A5B8FJH1</accession>
<dbReference type="EC" id="3.1.3.89" evidence="5"/>
<dbReference type="GO" id="GO:0005737">
    <property type="term" value="C:cytoplasm"/>
    <property type="evidence" value="ECO:0007669"/>
    <property type="project" value="TreeGrafter"/>
</dbReference>
<dbReference type="InterPro" id="IPR039356">
    <property type="entry name" value="YfbR/HDDC2"/>
</dbReference>
<feature type="domain" description="HD/PDEase" evidence="8">
    <location>
        <begin position="31"/>
        <end position="148"/>
    </location>
</feature>
<evidence type="ECO:0000259" key="8">
    <source>
        <dbReference type="SMART" id="SM00471"/>
    </source>
</evidence>
<dbReference type="EMBL" id="CP040820">
    <property type="protein sequence ID" value="QDL94427.1"/>
    <property type="molecule type" value="Genomic_DNA"/>
</dbReference>
<dbReference type="Proteomes" id="UP000305888">
    <property type="component" value="Plasmid pD4M1B"/>
</dbReference>
<proteinExistence type="predicted"/>
<comment type="subunit">
    <text evidence="4">Homodimer.</text>
</comment>
<geneLocation type="plasmid" evidence="10">
    <name>pd4m1b</name>
</geneLocation>
<evidence type="ECO:0000256" key="7">
    <source>
        <dbReference type="ARBA" id="ARBA00022801"/>
    </source>
</evidence>
<dbReference type="PANTHER" id="PTHR11845:SF13">
    <property type="entry name" value="5'-DEOXYNUCLEOTIDASE HDDC2"/>
    <property type="match status" value="1"/>
</dbReference>
<name>A0A5B8FJH1_9RHOB</name>
<dbReference type="PANTHER" id="PTHR11845">
    <property type="entry name" value="5'-DEOXYNUCLEOTIDASE HDDC2"/>
    <property type="match status" value="1"/>
</dbReference>
<keyword evidence="6" id="KW-0479">Metal-binding</keyword>
<comment type="catalytic activity">
    <reaction evidence="1">
        <text>a 2'-deoxyribonucleoside 5'-phosphate + H2O = a 2'-deoxyribonucleoside + phosphate</text>
        <dbReference type="Rhea" id="RHEA:36167"/>
        <dbReference type="ChEBI" id="CHEBI:15377"/>
        <dbReference type="ChEBI" id="CHEBI:18274"/>
        <dbReference type="ChEBI" id="CHEBI:43474"/>
        <dbReference type="ChEBI" id="CHEBI:65317"/>
        <dbReference type="EC" id="3.1.3.89"/>
    </reaction>
</comment>
<keyword evidence="10" id="KW-1185">Reference proteome</keyword>
<keyword evidence="7" id="KW-0378">Hydrolase</keyword>
<dbReference type="GO" id="GO:0046872">
    <property type="term" value="F:metal ion binding"/>
    <property type="evidence" value="ECO:0007669"/>
    <property type="project" value="UniProtKB-KW"/>
</dbReference>
<reference evidence="9 10" key="1">
    <citation type="submission" date="2019-06" db="EMBL/GenBank/DDBJ databases">
        <title>Genome sequence of Rhodobacteraceae bacterium D4M1.</title>
        <authorList>
            <person name="Cao J."/>
        </authorList>
    </citation>
    <scope>NUCLEOTIDE SEQUENCE [LARGE SCALE GENOMIC DNA]</scope>
    <source>
        <strain evidence="9 10">D4M1</strain>
        <plasmid evidence="10">pd4m1b</plasmid>
    </source>
</reference>
<evidence type="ECO:0000256" key="2">
    <source>
        <dbReference type="ARBA" id="ARBA00001936"/>
    </source>
</evidence>
<dbReference type="RefSeq" id="WP_138576208.1">
    <property type="nucleotide sequence ID" value="NZ_CP040820.1"/>
</dbReference>
<evidence type="ECO:0000313" key="10">
    <source>
        <dbReference type="Proteomes" id="UP000305888"/>
    </source>
</evidence>
<evidence type="ECO:0000256" key="3">
    <source>
        <dbReference type="ARBA" id="ARBA00001941"/>
    </source>
</evidence>
<keyword evidence="9" id="KW-0614">Plasmid</keyword>
<dbReference type="InterPro" id="IPR003607">
    <property type="entry name" value="HD/PDEase_dom"/>
</dbReference>
<dbReference type="InterPro" id="IPR006674">
    <property type="entry name" value="HD_domain"/>
</dbReference>
<protein>
    <recommendedName>
        <fullName evidence="5">5'-deoxynucleotidase</fullName>
        <ecNumber evidence="5">3.1.3.89</ecNumber>
    </recommendedName>
</protein>
<dbReference type="AlphaFoldDB" id="A0A5B8FJH1"/>
<evidence type="ECO:0000256" key="6">
    <source>
        <dbReference type="ARBA" id="ARBA00022723"/>
    </source>
</evidence>
<dbReference type="Pfam" id="PF13023">
    <property type="entry name" value="HD_3"/>
    <property type="match status" value="1"/>
</dbReference>
<evidence type="ECO:0000256" key="5">
    <source>
        <dbReference type="ARBA" id="ARBA00012964"/>
    </source>
</evidence>
<evidence type="ECO:0000313" key="9">
    <source>
        <dbReference type="EMBL" id="QDL94427.1"/>
    </source>
</evidence>
<comment type="cofactor">
    <cofactor evidence="3">
        <name>Co(2+)</name>
        <dbReference type="ChEBI" id="CHEBI:48828"/>
    </cofactor>
</comment>
<dbReference type="Gene3D" id="1.10.3210.10">
    <property type="entry name" value="Hypothetical protein af1432"/>
    <property type="match status" value="1"/>
</dbReference>
<dbReference type="SMART" id="SM00471">
    <property type="entry name" value="HDc"/>
    <property type="match status" value="1"/>
</dbReference>
<evidence type="ECO:0000256" key="1">
    <source>
        <dbReference type="ARBA" id="ARBA00001638"/>
    </source>
</evidence>
<comment type="cofactor">
    <cofactor evidence="2">
        <name>Mn(2+)</name>
        <dbReference type="ChEBI" id="CHEBI:29035"/>
    </cofactor>
</comment>
<gene>
    <name evidence="9" type="ORF">FDP22_21385</name>
</gene>
<organism evidence="9 10">
    <name type="scientific">Paroceanicella profunda</name>
    <dbReference type="NCBI Taxonomy" id="2579971"/>
    <lineage>
        <taxon>Bacteria</taxon>
        <taxon>Pseudomonadati</taxon>
        <taxon>Pseudomonadota</taxon>
        <taxon>Alphaproteobacteria</taxon>
        <taxon>Rhodobacterales</taxon>
        <taxon>Paracoccaceae</taxon>
        <taxon>Paroceanicella</taxon>
    </lineage>
</organism>
<dbReference type="SUPFAM" id="SSF109604">
    <property type="entry name" value="HD-domain/PDEase-like"/>
    <property type="match status" value="1"/>
</dbReference>